<organism evidence="2 3">
    <name type="scientific">Lactococcus formosensis</name>
    <dbReference type="NCBI Taxonomy" id="1281486"/>
    <lineage>
        <taxon>Bacteria</taxon>
        <taxon>Bacillati</taxon>
        <taxon>Bacillota</taxon>
        <taxon>Bacilli</taxon>
        <taxon>Lactobacillales</taxon>
        <taxon>Streptococcaceae</taxon>
        <taxon>Lactococcus</taxon>
    </lineage>
</organism>
<evidence type="ECO:0000313" key="3">
    <source>
        <dbReference type="Proteomes" id="UP001056730"/>
    </source>
</evidence>
<dbReference type="Gene3D" id="3.40.30.10">
    <property type="entry name" value="Glutaredoxin"/>
    <property type="match status" value="1"/>
</dbReference>
<reference evidence="2" key="1">
    <citation type="journal article" date="2022" name="Front. Microbiol.">
        <title>Feed Insects as a Reservoir of Granadaene-Producing Lactococci.</title>
        <authorList>
            <person name="Neuzil-Bunesova V."/>
            <person name="Ramirez Garcia A."/>
            <person name="Modrackova N."/>
            <person name="Makovska M."/>
            <person name="Sabolova M."/>
            <person name="Sproer C."/>
            <person name="Bunk B."/>
            <person name="Blom J."/>
            <person name="Schwab C."/>
        </authorList>
    </citation>
    <scope>NUCLEOTIDE SEQUENCE</scope>
    <source>
        <strain evidence="2">I4/6O</strain>
    </source>
</reference>
<dbReference type="Proteomes" id="UP001056730">
    <property type="component" value="Chromosome"/>
</dbReference>
<dbReference type="InterPro" id="IPR036249">
    <property type="entry name" value="Thioredoxin-like_sf"/>
</dbReference>
<evidence type="ECO:0000313" key="2">
    <source>
        <dbReference type="EMBL" id="USJ21437.1"/>
    </source>
</evidence>
<name>A0A9Q8Y3K3_9LACT</name>
<dbReference type="RefSeq" id="WP_252175889.1">
    <property type="nucleotide sequence ID" value="NZ_CP086395.1"/>
</dbReference>
<evidence type="ECO:0000256" key="1">
    <source>
        <dbReference type="PROSITE-ProRule" id="PRU01282"/>
    </source>
</evidence>
<dbReference type="PANTHER" id="PTHR30041:SF7">
    <property type="entry name" value="GLOBAL TRANSCRIPTIONAL REGULATOR SPX"/>
    <property type="match status" value="1"/>
</dbReference>
<dbReference type="SUPFAM" id="SSF52833">
    <property type="entry name" value="Thioredoxin-like"/>
    <property type="match status" value="1"/>
</dbReference>
<dbReference type="PROSITE" id="PS51353">
    <property type="entry name" value="ARSC"/>
    <property type="match status" value="1"/>
</dbReference>
<dbReference type="AlphaFoldDB" id="A0A9Q8Y3K3"/>
<dbReference type="KEGG" id="lfo:LMK00_05410"/>
<gene>
    <name evidence="2" type="ORF">LMK00_05410</name>
</gene>
<comment type="similarity">
    <text evidence="1">Belongs to the ArsC family.</text>
</comment>
<sequence>MIKMYARKLCTSSNKARNWFEKQKIDTEIANINGITRKDLIQILENTDEGFDTILRSPKKLPERTVEKIDYLKELSFNKGILFLQQNPSLLKTPIIFEENKIVVGFNEDQIRVFLSNSYRTCVKGLNYIPESS</sequence>
<dbReference type="PANTHER" id="PTHR30041">
    <property type="entry name" value="ARSENATE REDUCTASE"/>
    <property type="match status" value="1"/>
</dbReference>
<dbReference type="InterPro" id="IPR006660">
    <property type="entry name" value="Arsenate_reductase-like"/>
</dbReference>
<accession>A0A9Q8Y3K3</accession>
<dbReference type="EMBL" id="CP086395">
    <property type="protein sequence ID" value="USJ21437.1"/>
    <property type="molecule type" value="Genomic_DNA"/>
</dbReference>
<protein>
    <submittedName>
        <fullName evidence="2">ArsR family transcriptional regulator</fullName>
    </submittedName>
</protein>
<dbReference type="Pfam" id="PF03960">
    <property type="entry name" value="ArsC"/>
    <property type="match status" value="1"/>
</dbReference>
<proteinExistence type="inferred from homology"/>